<proteinExistence type="predicted"/>
<gene>
    <name evidence="1" type="ORF">ACFPTR_05745</name>
</gene>
<evidence type="ECO:0000313" key="1">
    <source>
        <dbReference type="EMBL" id="MFC5628400.1"/>
    </source>
</evidence>
<protein>
    <submittedName>
        <fullName evidence="1">Thioredoxin family protein</fullName>
    </submittedName>
</protein>
<dbReference type="Gene3D" id="3.40.30.10">
    <property type="entry name" value="Glutaredoxin"/>
    <property type="match status" value="1"/>
</dbReference>
<dbReference type="RefSeq" id="WP_270898279.1">
    <property type="nucleotide sequence ID" value="NZ_JBHSPF010000022.1"/>
</dbReference>
<accession>A0ABW0U6N7</accession>
<reference evidence="2" key="1">
    <citation type="journal article" date="2019" name="Int. J. Syst. Evol. Microbiol.">
        <title>The Global Catalogue of Microorganisms (GCM) 10K type strain sequencing project: providing services to taxonomists for standard genome sequencing and annotation.</title>
        <authorList>
            <consortium name="The Broad Institute Genomics Platform"/>
            <consortium name="The Broad Institute Genome Sequencing Center for Infectious Disease"/>
            <person name="Wu L."/>
            <person name="Ma J."/>
        </authorList>
    </citation>
    <scope>NUCLEOTIDE SEQUENCE [LARGE SCALE GENOMIC DNA]</scope>
    <source>
        <strain evidence="2">CGMCC 1.15790</strain>
    </source>
</reference>
<keyword evidence="2" id="KW-1185">Reference proteome</keyword>
<comment type="caution">
    <text evidence="1">The sequence shown here is derived from an EMBL/GenBank/DDBJ whole genome shotgun (WGS) entry which is preliminary data.</text>
</comment>
<sequence>MNANNIQEKLGKGISVEAFIDKMTEEERQKFEKWHNQFDWEMHNQELLAPLKEETNLRASLLLGTWCGDVHRNLGPIWEVLKEANIPTEVFIMEEHEDLMDLFLTMGGRSVPKVIITNDAGDVLFDWGPRPLFIQQPMIEFKQKNLAPDDPAIDAERKKAYEGIFSRYGKTADYQKLVVYEITNLLLSAVQQQ</sequence>
<dbReference type="EMBL" id="JBHSPF010000022">
    <property type="protein sequence ID" value="MFC5628400.1"/>
    <property type="molecule type" value="Genomic_DNA"/>
</dbReference>
<dbReference type="Proteomes" id="UP001596143">
    <property type="component" value="Unassembled WGS sequence"/>
</dbReference>
<evidence type="ECO:0000313" key="2">
    <source>
        <dbReference type="Proteomes" id="UP001596143"/>
    </source>
</evidence>
<organism evidence="1 2">
    <name type="scientific">Aliibacillus thermotolerans</name>
    <dbReference type="NCBI Taxonomy" id="1834418"/>
    <lineage>
        <taxon>Bacteria</taxon>
        <taxon>Bacillati</taxon>
        <taxon>Bacillota</taxon>
        <taxon>Bacilli</taxon>
        <taxon>Bacillales</taxon>
        <taxon>Bacillaceae</taxon>
        <taxon>Aliibacillus</taxon>
    </lineage>
</organism>
<name>A0ABW0U6N7_9BACI</name>
<dbReference type="Pfam" id="PF14595">
    <property type="entry name" value="Thioredoxin_9"/>
    <property type="match status" value="1"/>
</dbReference>